<evidence type="ECO:0000313" key="4">
    <source>
        <dbReference type="Proteomes" id="UP000297641"/>
    </source>
</evidence>
<proteinExistence type="predicted"/>
<reference evidence="3 4" key="2">
    <citation type="journal article" date="2019" name="PLoS Negl. Trop. Dis.">
        <title>Revisiting the worldwide diversity of Leptospira species in the environment.</title>
        <authorList>
            <person name="Vincent A.T."/>
            <person name="Schiettekatte O."/>
            <person name="Bourhy P."/>
            <person name="Veyrier F.J."/>
            <person name="Picardeau M."/>
        </authorList>
    </citation>
    <scope>NUCLEOTIDE SEQUENCE [LARGE SCALE GENOMIC DNA]</scope>
    <source>
        <strain evidence="2 4">201800273</strain>
        <strain evidence="3">201800295</strain>
    </source>
</reference>
<keyword evidence="3" id="KW-1185">Reference proteome</keyword>
<evidence type="ECO:0000313" key="2">
    <source>
        <dbReference type="EMBL" id="TGL04353.1"/>
    </source>
</evidence>
<comment type="caution">
    <text evidence="2">The sequence shown here is derived from an EMBL/GenBank/DDBJ whole genome shotgun (WGS) entry which is preliminary data.</text>
</comment>
<dbReference type="RefSeq" id="WP_135742089.1">
    <property type="nucleotide sequence ID" value="NZ_RQFD01000015.1"/>
</dbReference>
<evidence type="ECO:0000313" key="3">
    <source>
        <dbReference type="Proteomes" id="UP000297617"/>
    </source>
</evidence>
<evidence type="ECO:0000313" key="1">
    <source>
        <dbReference type="EMBL" id="TGK48382.1"/>
    </source>
</evidence>
<name>A0A7I0HQA6_9LEPT</name>
<organism evidence="2 4">
    <name type="scientific">Leptospira bouyouniensis</name>
    <dbReference type="NCBI Taxonomy" id="2484911"/>
    <lineage>
        <taxon>Bacteria</taxon>
        <taxon>Pseudomonadati</taxon>
        <taxon>Spirochaetota</taxon>
        <taxon>Spirochaetia</taxon>
        <taxon>Leptospirales</taxon>
        <taxon>Leptospiraceae</taxon>
        <taxon>Leptospira</taxon>
    </lineage>
</organism>
<sequence>MTLFFKKKKQLSPKLNQTVLDRIKEESNRKGIEQVLSIQLLYQKNGIGEVQVSFSNRLPSDLGFVRFEGKKNEEILAHGEFQYESGNIFFYPNVEIEWKLTPKKNIHKIQSNYQFSKSKLVFDKTDLNQLQPILSECFVKEGVISVFMDQNICQLELDELDIEKESRISDVLLTYFSSLYLSPLKESRHHL</sequence>
<dbReference type="Proteomes" id="UP000297617">
    <property type="component" value="Unassembled WGS sequence"/>
</dbReference>
<dbReference type="Proteomes" id="UP000297641">
    <property type="component" value="Unassembled WGS sequence"/>
</dbReference>
<dbReference type="EMBL" id="RQFT01000011">
    <property type="protein sequence ID" value="TGL04353.1"/>
    <property type="molecule type" value="Genomic_DNA"/>
</dbReference>
<dbReference type="EMBL" id="RQFD01000015">
    <property type="protein sequence ID" value="TGK48382.1"/>
    <property type="molecule type" value="Genomic_DNA"/>
</dbReference>
<dbReference type="AlphaFoldDB" id="A0A7I0HQA6"/>
<gene>
    <name evidence="1" type="ORF">EHQ10_11690</name>
    <name evidence="2" type="ORF">EHQ43_13285</name>
</gene>
<dbReference type="OrthoDB" id="345545at2"/>
<accession>A0A7I0HQA6</accession>
<reference evidence="1" key="1">
    <citation type="submission" date="2018-10" db="EMBL/GenBank/DDBJ databases">
        <authorList>
            <person name="Vincent A.T."/>
            <person name="Schiettekatte O."/>
            <person name="Bourhy P."/>
            <person name="Veyrier F.J."/>
            <person name="Picardeau M."/>
        </authorList>
    </citation>
    <scope>NUCLEOTIDE SEQUENCE</scope>
    <source>
        <strain evidence="1">201800295</strain>
    </source>
</reference>
<protein>
    <submittedName>
        <fullName evidence="2">Uncharacterized protein</fullName>
    </submittedName>
</protein>